<proteinExistence type="predicted"/>
<evidence type="ECO:0000313" key="1">
    <source>
        <dbReference type="EMBL" id="CAD8190952.1"/>
    </source>
</evidence>
<dbReference type="EMBL" id="CAJJDP010000097">
    <property type="protein sequence ID" value="CAD8190952.1"/>
    <property type="molecule type" value="Genomic_DNA"/>
</dbReference>
<name>A0A8S1WP18_PAROT</name>
<reference evidence="1" key="1">
    <citation type="submission" date="2021-01" db="EMBL/GenBank/DDBJ databases">
        <authorList>
            <consortium name="Genoscope - CEA"/>
            <person name="William W."/>
        </authorList>
    </citation>
    <scope>NUCLEOTIDE SEQUENCE</scope>
</reference>
<organism evidence="1 2">
    <name type="scientific">Paramecium octaurelia</name>
    <dbReference type="NCBI Taxonomy" id="43137"/>
    <lineage>
        <taxon>Eukaryota</taxon>
        <taxon>Sar</taxon>
        <taxon>Alveolata</taxon>
        <taxon>Ciliophora</taxon>
        <taxon>Intramacronucleata</taxon>
        <taxon>Oligohymenophorea</taxon>
        <taxon>Peniculida</taxon>
        <taxon>Parameciidae</taxon>
        <taxon>Paramecium</taxon>
    </lineage>
</organism>
<dbReference type="Proteomes" id="UP000683925">
    <property type="component" value="Unassembled WGS sequence"/>
</dbReference>
<comment type="caution">
    <text evidence="1">The sequence shown here is derived from an EMBL/GenBank/DDBJ whole genome shotgun (WGS) entry which is preliminary data.</text>
</comment>
<keyword evidence="2" id="KW-1185">Reference proteome</keyword>
<sequence>MYEKKPMLSEWYEVFQKMSKQNARSIFYFSQEQPNYHVVLQSVVGIFTDKPFFITRIDMEICEKLIWCIGQDVSEDMRSSIKRFIDILQSIRERRDFSQSLIN</sequence>
<accession>A0A8S1WP18</accession>
<dbReference type="AlphaFoldDB" id="A0A8S1WP18"/>
<gene>
    <name evidence="1" type="ORF">POCTA_138.1.T0980186</name>
</gene>
<evidence type="ECO:0000313" key="2">
    <source>
        <dbReference type="Proteomes" id="UP000683925"/>
    </source>
</evidence>
<protein>
    <submittedName>
        <fullName evidence="1">Uncharacterized protein</fullName>
    </submittedName>
</protein>